<feature type="region of interest" description="Disordered" evidence="1">
    <location>
        <begin position="82"/>
        <end position="115"/>
    </location>
</feature>
<evidence type="ECO:0000313" key="2">
    <source>
        <dbReference type="EMBL" id="MBB3043349.1"/>
    </source>
</evidence>
<gene>
    <name evidence="2" type="ORF">FHU40_003167</name>
</gene>
<evidence type="ECO:0000313" key="3">
    <source>
        <dbReference type="Proteomes" id="UP000589626"/>
    </source>
</evidence>
<keyword evidence="3" id="KW-1185">Reference proteome</keyword>
<comment type="caution">
    <text evidence="2">The sequence shown here is derived from an EMBL/GenBank/DDBJ whole genome shotgun (WGS) entry which is preliminary data.</text>
</comment>
<sequence length="115" mass="11980">MDDEAVLLERHVAMAASAWRHAKAETEAYGRFVAATDEWDAYAGPQLEEPAEELLDQLADNSAPLTLDEVVAHVTAQIRKAAPADAAAASHAGSTSLGSASTRTALSSSAGTWMG</sequence>
<proteinExistence type="predicted"/>
<name>A0A7W4VXW1_9ACTN</name>
<dbReference type="EMBL" id="JACHWR010000002">
    <property type="protein sequence ID" value="MBB3043349.1"/>
    <property type="molecule type" value="Genomic_DNA"/>
</dbReference>
<accession>A0A7W4VXW1</accession>
<dbReference type="RefSeq" id="WP_183593209.1">
    <property type="nucleotide sequence ID" value="NZ_JACHWR010000002.1"/>
</dbReference>
<evidence type="ECO:0000256" key="1">
    <source>
        <dbReference type="SAM" id="MobiDB-lite"/>
    </source>
</evidence>
<protein>
    <submittedName>
        <fullName evidence="2">Uncharacterized protein</fullName>
    </submittedName>
</protein>
<dbReference type="Proteomes" id="UP000589626">
    <property type="component" value="Unassembled WGS sequence"/>
</dbReference>
<organism evidence="2 3">
    <name type="scientific">Nocardioides soli</name>
    <dbReference type="NCBI Taxonomy" id="1036020"/>
    <lineage>
        <taxon>Bacteria</taxon>
        <taxon>Bacillati</taxon>
        <taxon>Actinomycetota</taxon>
        <taxon>Actinomycetes</taxon>
        <taxon>Propionibacteriales</taxon>
        <taxon>Nocardioidaceae</taxon>
        <taxon>Nocardioides</taxon>
    </lineage>
</organism>
<reference evidence="2 3" key="1">
    <citation type="submission" date="2020-08" db="EMBL/GenBank/DDBJ databases">
        <title>Sequencing the genomes of 1000 actinobacteria strains.</title>
        <authorList>
            <person name="Klenk H.-P."/>
        </authorList>
    </citation>
    <scope>NUCLEOTIDE SEQUENCE [LARGE SCALE GENOMIC DNA]</scope>
    <source>
        <strain evidence="2 3">DSM 105498</strain>
    </source>
</reference>
<dbReference type="AlphaFoldDB" id="A0A7W4VXW1"/>